<dbReference type="EMBL" id="JBHUOJ010000004">
    <property type="protein sequence ID" value="MFD2832093.1"/>
    <property type="molecule type" value="Genomic_DNA"/>
</dbReference>
<feature type="domain" description="Glycosyl transferase family 1" evidence="1">
    <location>
        <begin position="180"/>
        <end position="325"/>
    </location>
</feature>
<evidence type="ECO:0000313" key="4">
    <source>
        <dbReference type="Proteomes" id="UP001597438"/>
    </source>
</evidence>
<dbReference type="InterPro" id="IPR028098">
    <property type="entry name" value="Glyco_trans_4-like_N"/>
</dbReference>
<dbReference type="PANTHER" id="PTHR12526">
    <property type="entry name" value="GLYCOSYLTRANSFERASE"/>
    <property type="match status" value="1"/>
</dbReference>
<protein>
    <submittedName>
        <fullName evidence="3">Glycosyltransferase</fullName>
        <ecNumber evidence="3">2.4.-.-</ecNumber>
    </submittedName>
</protein>
<evidence type="ECO:0000313" key="3">
    <source>
        <dbReference type="EMBL" id="MFD2832093.1"/>
    </source>
</evidence>
<keyword evidence="3" id="KW-0328">Glycosyltransferase</keyword>
<evidence type="ECO:0000259" key="1">
    <source>
        <dbReference type="Pfam" id="PF00534"/>
    </source>
</evidence>
<gene>
    <name evidence="3" type="ORF">ACFSYS_02260</name>
</gene>
<dbReference type="Pfam" id="PF00534">
    <property type="entry name" value="Glycos_transf_1"/>
    <property type="match status" value="1"/>
</dbReference>
<reference evidence="4" key="1">
    <citation type="journal article" date="2019" name="Int. J. Syst. Evol. Microbiol.">
        <title>The Global Catalogue of Microorganisms (GCM) 10K type strain sequencing project: providing services to taxonomists for standard genome sequencing and annotation.</title>
        <authorList>
            <consortium name="The Broad Institute Genomics Platform"/>
            <consortium name="The Broad Institute Genome Sequencing Center for Infectious Disease"/>
            <person name="Wu L."/>
            <person name="Ma J."/>
        </authorList>
    </citation>
    <scope>NUCLEOTIDE SEQUENCE [LARGE SCALE GENOMIC DNA]</scope>
    <source>
        <strain evidence="4">KCTC 52925</strain>
    </source>
</reference>
<name>A0ABW5X405_9FLAO</name>
<dbReference type="GO" id="GO:0016757">
    <property type="term" value="F:glycosyltransferase activity"/>
    <property type="evidence" value="ECO:0007669"/>
    <property type="project" value="UniProtKB-KW"/>
</dbReference>
<sequence length="355" mass="39936">MKIALIAHNRFPIAEPYAGGLEMITHLLAKQLMAQHHEVDLYALKNSDPSINIIPLDDSIIDWGNLNSTEETDDLMYAMALQKIEAKSYDIVHNHSMHHLPIILGEHSKNQFITTFHTPVFTDIHKGLSLNKSHSRQIFTMVSGRLGEVYKYLIPKHETVYNGVDVRAWTYNPSPVKDQYCWLGRICKEKAPHLAIEAVLKKGKKIVLAGPVSCETYFEESITPYLNNNKVSYLGHLNHSEINKLIGSSVATLFTSVWDEPYGLVIAESLACGTPVISWNVGAAPEILTSKCGIIVPAFDLNKFGEALINVEKLDRLESRKRAIEFCDVSIMVNAYLELYRKHSSNRILIQNIAV</sequence>
<feature type="domain" description="Glycosyltransferase subfamily 4-like N-terminal" evidence="2">
    <location>
        <begin position="19"/>
        <end position="165"/>
    </location>
</feature>
<dbReference type="PANTHER" id="PTHR12526:SF595">
    <property type="entry name" value="BLL5217 PROTEIN"/>
    <property type="match status" value="1"/>
</dbReference>
<evidence type="ECO:0000259" key="2">
    <source>
        <dbReference type="Pfam" id="PF13439"/>
    </source>
</evidence>
<dbReference type="RefSeq" id="WP_251739483.1">
    <property type="nucleotide sequence ID" value="NZ_JBHUOJ010000004.1"/>
</dbReference>
<accession>A0ABW5X405</accession>
<dbReference type="Gene3D" id="3.40.50.2000">
    <property type="entry name" value="Glycogen Phosphorylase B"/>
    <property type="match status" value="2"/>
</dbReference>
<dbReference type="EC" id="2.4.-.-" evidence="3"/>
<keyword evidence="4" id="KW-1185">Reference proteome</keyword>
<keyword evidence="3" id="KW-0808">Transferase</keyword>
<comment type="caution">
    <text evidence="3">The sequence shown here is derived from an EMBL/GenBank/DDBJ whole genome shotgun (WGS) entry which is preliminary data.</text>
</comment>
<dbReference type="InterPro" id="IPR001296">
    <property type="entry name" value="Glyco_trans_1"/>
</dbReference>
<dbReference type="SUPFAM" id="SSF53756">
    <property type="entry name" value="UDP-Glycosyltransferase/glycogen phosphorylase"/>
    <property type="match status" value="1"/>
</dbReference>
<dbReference type="Proteomes" id="UP001597438">
    <property type="component" value="Unassembled WGS sequence"/>
</dbReference>
<organism evidence="3 4">
    <name type="scientific">Christiangramia antarctica</name>
    <dbReference type="NCBI Taxonomy" id="2058158"/>
    <lineage>
        <taxon>Bacteria</taxon>
        <taxon>Pseudomonadati</taxon>
        <taxon>Bacteroidota</taxon>
        <taxon>Flavobacteriia</taxon>
        <taxon>Flavobacteriales</taxon>
        <taxon>Flavobacteriaceae</taxon>
        <taxon>Christiangramia</taxon>
    </lineage>
</organism>
<proteinExistence type="predicted"/>
<dbReference type="Pfam" id="PF13439">
    <property type="entry name" value="Glyco_transf_4"/>
    <property type="match status" value="1"/>
</dbReference>